<evidence type="ECO:0000313" key="1">
    <source>
        <dbReference type="EMBL" id="PPC74591.1"/>
    </source>
</evidence>
<name>A0A2S5KIE6_9PROT</name>
<dbReference type="EMBL" id="PRLP01000143">
    <property type="protein sequence ID" value="PPC74591.1"/>
    <property type="molecule type" value="Genomic_DNA"/>
</dbReference>
<protein>
    <submittedName>
        <fullName evidence="1">Uncharacterized protein</fullName>
    </submittedName>
</protein>
<dbReference type="AlphaFoldDB" id="A0A2S5KIE6"/>
<dbReference type="OrthoDB" id="282517at2"/>
<gene>
    <name evidence="1" type="ORF">C4K68_25060</name>
</gene>
<accession>A0A2S5KIE6</accession>
<dbReference type="Proteomes" id="UP000238196">
    <property type="component" value="Unassembled WGS sequence"/>
</dbReference>
<organism evidence="1 2">
    <name type="scientific">Proteobacteria bacterium 228</name>
    <dbReference type="NCBI Taxonomy" id="2083153"/>
    <lineage>
        <taxon>Bacteria</taxon>
        <taxon>Pseudomonadati</taxon>
        <taxon>Pseudomonadota</taxon>
    </lineage>
</organism>
<reference evidence="1 2" key="1">
    <citation type="submission" date="2018-02" db="EMBL/GenBank/DDBJ databases">
        <title>novel marine gammaproteobacteria from coastal saline agro ecosystem.</title>
        <authorList>
            <person name="Krishnan R."/>
            <person name="Ramesh Kumar N."/>
        </authorList>
    </citation>
    <scope>NUCLEOTIDE SEQUENCE [LARGE SCALE GENOMIC DNA]</scope>
    <source>
        <strain evidence="1 2">228</strain>
    </source>
</reference>
<proteinExistence type="predicted"/>
<sequence>MISDEDQLFLQAFEGLELPAEQFKHRNHVRLAWLLLQLEADYDLAFRRLAKGIRRYATHLGVPDLYHATLTDAMLRLVEERQHSGRYTTWQQLLEARPELLSQGKELVAERYSSTLLASSAARQQVLSPDLQ</sequence>
<evidence type="ECO:0000313" key="2">
    <source>
        <dbReference type="Proteomes" id="UP000238196"/>
    </source>
</evidence>
<comment type="caution">
    <text evidence="1">The sequence shown here is derived from an EMBL/GenBank/DDBJ whole genome shotgun (WGS) entry which is preliminary data.</text>
</comment>